<accession>A0ABN9XIJ3</accession>
<dbReference type="EMBL" id="CAUYUJ010020519">
    <property type="protein sequence ID" value="CAK0898921.1"/>
    <property type="molecule type" value="Genomic_DNA"/>
</dbReference>
<evidence type="ECO:0000313" key="2">
    <source>
        <dbReference type="Proteomes" id="UP001189429"/>
    </source>
</evidence>
<dbReference type="Proteomes" id="UP001189429">
    <property type="component" value="Unassembled WGS sequence"/>
</dbReference>
<keyword evidence="2" id="KW-1185">Reference proteome</keyword>
<protein>
    <submittedName>
        <fullName evidence="1">Uncharacterized protein</fullName>
    </submittedName>
</protein>
<sequence>AAGCHFGKAEVFDISSDSEEVQAPFGTESEIAEAEGATEGMEMAKDPMMKSSVEQLKQQEKFDDISEQPFLVLIQRGTDLMGSTAKTERSDWMQQATALLKGG</sequence>
<comment type="caution">
    <text evidence="1">The sequence shown here is derived from an EMBL/GenBank/DDBJ whole genome shotgun (WGS) entry which is preliminary data.</text>
</comment>
<organism evidence="1 2">
    <name type="scientific">Prorocentrum cordatum</name>
    <dbReference type="NCBI Taxonomy" id="2364126"/>
    <lineage>
        <taxon>Eukaryota</taxon>
        <taxon>Sar</taxon>
        <taxon>Alveolata</taxon>
        <taxon>Dinophyceae</taxon>
        <taxon>Prorocentrales</taxon>
        <taxon>Prorocentraceae</taxon>
        <taxon>Prorocentrum</taxon>
    </lineage>
</organism>
<evidence type="ECO:0000313" key="1">
    <source>
        <dbReference type="EMBL" id="CAK0898921.1"/>
    </source>
</evidence>
<feature type="non-terminal residue" evidence="1">
    <location>
        <position position="1"/>
    </location>
</feature>
<proteinExistence type="predicted"/>
<name>A0ABN9XIJ3_9DINO</name>
<reference evidence="1" key="1">
    <citation type="submission" date="2023-10" db="EMBL/GenBank/DDBJ databases">
        <authorList>
            <person name="Chen Y."/>
            <person name="Shah S."/>
            <person name="Dougan E. K."/>
            <person name="Thang M."/>
            <person name="Chan C."/>
        </authorList>
    </citation>
    <scope>NUCLEOTIDE SEQUENCE [LARGE SCALE GENOMIC DNA]</scope>
</reference>
<gene>
    <name evidence="1" type="ORF">PCOR1329_LOCUS76571</name>
</gene>